<evidence type="ECO:0000256" key="7">
    <source>
        <dbReference type="SAM" id="MobiDB-lite"/>
    </source>
</evidence>
<dbReference type="GO" id="GO:0006974">
    <property type="term" value="P:DNA damage response"/>
    <property type="evidence" value="ECO:0007669"/>
    <property type="project" value="UniProtKB-KW"/>
</dbReference>
<evidence type="ECO:0000313" key="9">
    <source>
        <dbReference type="EnsemblMetazoa" id="ENSAATROPP012194"/>
    </source>
</evidence>
<dbReference type="Pfam" id="PF07962">
    <property type="entry name" value="Swi3"/>
    <property type="match status" value="1"/>
</dbReference>
<dbReference type="GO" id="GO:0031297">
    <property type="term" value="P:replication fork processing"/>
    <property type="evidence" value="ECO:0007669"/>
    <property type="project" value="UniProtKB-UniRule"/>
</dbReference>
<evidence type="ECO:0000259" key="8">
    <source>
        <dbReference type="Pfam" id="PF07962"/>
    </source>
</evidence>
<evidence type="ECO:0000256" key="3">
    <source>
        <dbReference type="ARBA" id="ARBA00022763"/>
    </source>
</evidence>
<feature type="compositionally biased region" description="Acidic residues" evidence="7">
    <location>
        <begin position="13"/>
        <end position="23"/>
    </location>
</feature>
<feature type="region of interest" description="Disordered" evidence="7">
    <location>
        <begin position="218"/>
        <end position="243"/>
    </location>
</feature>
<feature type="domain" description="Chromosome segregation in meiosis protein 3" evidence="8">
    <location>
        <begin position="62"/>
        <end position="140"/>
    </location>
</feature>
<proteinExistence type="inferred from homology"/>
<dbReference type="PANTHER" id="PTHR13220:SF11">
    <property type="entry name" value="TIMELESS-INTERACTING PROTEIN"/>
    <property type="match status" value="1"/>
</dbReference>
<dbReference type="PANTHER" id="PTHR13220">
    <property type="entry name" value="TIMELESS INTERACTING-RELATED"/>
    <property type="match status" value="1"/>
</dbReference>
<reference evidence="9" key="1">
    <citation type="submission" date="2024-04" db="UniProtKB">
        <authorList>
            <consortium name="EnsemblMetazoa"/>
        </authorList>
    </citation>
    <scope>IDENTIFICATION</scope>
    <source>
        <strain evidence="9">EBRO</strain>
    </source>
</reference>
<protein>
    <recommendedName>
        <fullName evidence="6">TIMELESS-interacting protein</fullName>
    </recommendedName>
</protein>
<dbReference type="GO" id="GO:0031298">
    <property type="term" value="C:replication fork protection complex"/>
    <property type="evidence" value="ECO:0007669"/>
    <property type="project" value="TreeGrafter"/>
</dbReference>
<dbReference type="GO" id="GO:0003677">
    <property type="term" value="F:DNA binding"/>
    <property type="evidence" value="ECO:0007669"/>
    <property type="project" value="TreeGrafter"/>
</dbReference>
<comment type="function">
    <text evidence="6">Plays an important role in the control of DNA replication and the maintenance of replication fork stability.</text>
</comment>
<dbReference type="EnsemblMetazoa" id="ENSAATROPT013406">
    <property type="protein sequence ID" value="ENSAATROPP012194"/>
    <property type="gene ID" value="ENSAATROPG010889"/>
</dbReference>
<evidence type="ECO:0000256" key="4">
    <source>
        <dbReference type="ARBA" id="ARBA00023242"/>
    </source>
</evidence>
<feature type="region of interest" description="Disordered" evidence="7">
    <location>
        <begin position="1"/>
        <end position="48"/>
    </location>
</feature>
<organism evidence="9 10">
    <name type="scientific">Anopheles atroparvus</name>
    <name type="common">European mosquito</name>
    <dbReference type="NCBI Taxonomy" id="41427"/>
    <lineage>
        <taxon>Eukaryota</taxon>
        <taxon>Metazoa</taxon>
        <taxon>Ecdysozoa</taxon>
        <taxon>Arthropoda</taxon>
        <taxon>Hexapoda</taxon>
        <taxon>Insecta</taxon>
        <taxon>Pterygota</taxon>
        <taxon>Neoptera</taxon>
        <taxon>Endopterygota</taxon>
        <taxon>Diptera</taxon>
        <taxon>Nematocera</taxon>
        <taxon>Culicoidea</taxon>
        <taxon>Culicidae</taxon>
        <taxon>Anophelinae</taxon>
        <taxon>Anopheles</taxon>
    </lineage>
</organism>
<feature type="region of interest" description="Disordered" evidence="7">
    <location>
        <begin position="274"/>
        <end position="297"/>
    </location>
</feature>
<dbReference type="InterPro" id="IPR040038">
    <property type="entry name" value="TIPIN/Csm3/Swi3"/>
</dbReference>
<evidence type="ECO:0000256" key="1">
    <source>
        <dbReference type="ARBA" id="ARBA00004123"/>
    </source>
</evidence>
<evidence type="ECO:0000256" key="5">
    <source>
        <dbReference type="ARBA" id="ARBA00023306"/>
    </source>
</evidence>
<dbReference type="Proteomes" id="UP000075880">
    <property type="component" value="Unassembled WGS sequence"/>
</dbReference>
<keyword evidence="4 6" id="KW-0539">Nucleus</keyword>
<evidence type="ECO:0000313" key="10">
    <source>
        <dbReference type="Proteomes" id="UP000075880"/>
    </source>
</evidence>
<evidence type="ECO:0000256" key="2">
    <source>
        <dbReference type="ARBA" id="ARBA00006075"/>
    </source>
</evidence>
<accession>A0AAG5DND7</accession>
<comment type="similarity">
    <text evidence="2 6">Belongs to the CSM3 family.</text>
</comment>
<keyword evidence="5 6" id="KW-0131">Cell cycle</keyword>
<dbReference type="AlphaFoldDB" id="A0AAG5DND7"/>
<keyword evidence="3 6" id="KW-0227">DNA damage</keyword>
<name>A0AAG5DND7_ANOAO</name>
<comment type="subcellular location">
    <subcellularLocation>
        <location evidence="1 6">Nucleus</location>
    </subcellularLocation>
</comment>
<feature type="compositionally biased region" description="Low complexity" evidence="7">
    <location>
        <begin position="276"/>
        <end position="285"/>
    </location>
</feature>
<dbReference type="InterPro" id="IPR012923">
    <property type="entry name" value="Csm3"/>
</dbReference>
<evidence type="ECO:0000256" key="6">
    <source>
        <dbReference type="RuleBase" id="RU366049"/>
    </source>
</evidence>
<sequence>MDHYDHLFGDSLAQEENEGEIASDGEVSGDGGEDNDDGTGGAPKPIKLEAKKKTVRNPRNMLNAPKLCGPRGIIALQEHFKDFKFRGKGHEAADLDSMMRRYEHWAHRLFPKYHFDDCLATIEKLGSKKVVQMYMNKYRTGLLQQELEDAAANRSDDNADDDDDMVVDHEHRLDQPLDPLDSMLDEQIAISRGRTSLGNTSGIANLSMDTTFDTIRQEKGQQNGNGSSAALNAVQKDTQVRSPTISDDLKAKIEANRIRALEIRKARQLALSQNMNESENAEANGGNEGSVPSSSIV</sequence>
<dbReference type="GO" id="GO:0000076">
    <property type="term" value="P:DNA replication checkpoint signaling"/>
    <property type="evidence" value="ECO:0007669"/>
    <property type="project" value="UniProtKB-UniRule"/>
</dbReference>
<dbReference type="GO" id="GO:0043111">
    <property type="term" value="P:replication fork arrest"/>
    <property type="evidence" value="ECO:0007669"/>
    <property type="project" value="TreeGrafter"/>
</dbReference>
<keyword evidence="10" id="KW-1185">Reference proteome</keyword>